<proteinExistence type="inferred from homology"/>
<dbReference type="InterPro" id="IPR003107">
    <property type="entry name" value="HAT"/>
</dbReference>
<protein>
    <recommendedName>
        <fullName evidence="10">U3 small nucleolar RNA-associated protein 6 homolog</fullName>
    </recommendedName>
</protein>
<dbReference type="GO" id="GO:0030515">
    <property type="term" value="F:snoRNA binding"/>
    <property type="evidence" value="ECO:0007669"/>
    <property type="project" value="InterPro"/>
</dbReference>
<reference evidence="8" key="1">
    <citation type="journal article" date="2021" name="Genome Biol. Evol.">
        <title>A High-Quality Reference Genome for a Parasitic Bivalve with Doubly Uniparental Inheritance (Bivalvia: Unionida).</title>
        <authorList>
            <person name="Smith C.H."/>
        </authorList>
    </citation>
    <scope>NUCLEOTIDE SEQUENCE</scope>
    <source>
        <strain evidence="8">CHS0354</strain>
    </source>
</reference>
<dbReference type="PANTHER" id="PTHR23271:SF1">
    <property type="entry name" value="U3 SMALL NUCLEOLAR RNA-ASSOCIATED PROTEIN 6 HOMOLOG"/>
    <property type="match status" value="1"/>
</dbReference>
<dbReference type="Pfam" id="PF24892">
    <property type="entry name" value="UTP6_C"/>
    <property type="match status" value="1"/>
</dbReference>
<comment type="caution">
    <text evidence="8">The sequence shown here is derived from an EMBL/GenBank/DDBJ whole genome shotgun (WGS) entry which is preliminary data.</text>
</comment>
<keyword evidence="9" id="KW-1185">Reference proteome</keyword>
<accession>A0AAE0TDZ3</accession>
<dbReference type="PANTHER" id="PTHR23271">
    <property type="entry name" value="HEPATOCELLULAR CARCINOMA-ASSOCIATED ANTIGEN 66"/>
    <property type="match status" value="1"/>
</dbReference>
<dbReference type="GO" id="GO:0000462">
    <property type="term" value="P:maturation of SSU-rRNA from tricistronic rRNA transcript (SSU-rRNA, 5.8S rRNA, LSU-rRNA)"/>
    <property type="evidence" value="ECO:0007669"/>
    <property type="project" value="InterPro"/>
</dbReference>
<organism evidence="8 9">
    <name type="scientific">Potamilus streckersoni</name>
    <dbReference type="NCBI Taxonomy" id="2493646"/>
    <lineage>
        <taxon>Eukaryota</taxon>
        <taxon>Metazoa</taxon>
        <taxon>Spiralia</taxon>
        <taxon>Lophotrochozoa</taxon>
        <taxon>Mollusca</taxon>
        <taxon>Bivalvia</taxon>
        <taxon>Autobranchia</taxon>
        <taxon>Heteroconchia</taxon>
        <taxon>Palaeoheterodonta</taxon>
        <taxon>Unionida</taxon>
        <taxon>Unionoidea</taxon>
        <taxon>Unionidae</taxon>
        <taxon>Ambleminae</taxon>
        <taxon>Lampsilini</taxon>
        <taxon>Potamilus</taxon>
    </lineage>
</organism>
<keyword evidence="3" id="KW-0698">rRNA processing</keyword>
<dbReference type="GO" id="GO:0034388">
    <property type="term" value="C:Pwp2p-containing subcomplex of 90S preribosome"/>
    <property type="evidence" value="ECO:0007669"/>
    <property type="project" value="TreeGrafter"/>
</dbReference>
<feature type="domain" description="U3 small nucleolar RNA-associated protein 6 homolog C-terminal" evidence="7">
    <location>
        <begin position="303"/>
        <end position="570"/>
    </location>
</feature>
<evidence type="ECO:0000259" key="6">
    <source>
        <dbReference type="Pfam" id="PF08640"/>
    </source>
</evidence>
<comment type="similarity">
    <text evidence="2">Belongs to the UTP6 family.</text>
</comment>
<dbReference type="InterPro" id="IPR011990">
    <property type="entry name" value="TPR-like_helical_dom_sf"/>
</dbReference>
<evidence type="ECO:0000259" key="7">
    <source>
        <dbReference type="Pfam" id="PF24892"/>
    </source>
</evidence>
<evidence type="ECO:0000256" key="3">
    <source>
        <dbReference type="ARBA" id="ARBA00022552"/>
    </source>
</evidence>
<dbReference type="GO" id="GO:0032040">
    <property type="term" value="C:small-subunit processome"/>
    <property type="evidence" value="ECO:0007669"/>
    <property type="project" value="TreeGrafter"/>
</dbReference>
<evidence type="ECO:0000313" key="9">
    <source>
        <dbReference type="Proteomes" id="UP001195483"/>
    </source>
</evidence>
<dbReference type="AlphaFoldDB" id="A0AAE0TDZ3"/>
<evidence type="ECO:0000256" key="5">
    <source>
        <dbReference type="ARBA" id="ARBA00023242"/>
    </source>
</evidence>
<comment type="subcellular location">
    <subcellularLocation>
        <location evidence="1">Nucleus</location>
        <location evidence="1">Nucleolus</location>
    </subcellularLocation>
</comment>
<evidence type="ECO:0000313" key="8">
    <source>
        <dbReference type="EMBL" id="KAK3608224.1"/>
    </source>
</evidence>
<dbReference type="SUPFAM" id="SSF48452">
    <property type="entry name" value="TPR-like"/>
    <property type="match status" value="3"/>
</dbReference>
<keyword evidence="5" id="KW-0539">Nucleus</keyword>
<dbReference type="InterPro" id="IPR013949">
    <property type="entry name" value="Utp6"/>
</dbReference>
<sequence length="589" mass="69238">MAEFVQQSIEEMIPEMEQMERVGLFTNAETRQILKKRRAYEYKLRRRTKCKEDYLQYIQYEVNLLGLVKERRKRTGYIFKKVEIDISIVQRIHNLFKLALVRFKDDIKLWLTYIEFSKSRREKATVSRLFTSMLQMHSKRPDLWIAAAKYEFEYNANPGNARGLLQRGLRFNPESKHLWLEYYRLELLFAEKLRKRKEILGSALPGEENDQDELLKGEAARVVFQKAVDNFQGKGDISFLLSFIPICHLFDFTSDQEDEMYRVLQNLYPDKPQTWDAMARRWLQKQSADTDGGLALDSETMFHQVFTKATEKLQSVEIWSLYLKACLELLGQEAEKNVMDKRLHSTLSVYEEARNNKLLSADLFDSWIDVLIRVGLIKKAQEVILEATYEYPKSVFLWQRRLALLITSRCSEEELMAVFRKALESLPPKEAWPLWEIVIENGMSTDSQNITQLLERASSSNCREVCLPAKEIYLDTVYLRQGIKAARVLTQRLMQVKPLSLNFYKQCIQMENLQSKPKLKVLRKVYEEALEEHGKTSPDLWLEYIQLEMQHPKGQPENVGSIHFRAMKALEGKLVQEFVTKYTLVQTEN</sequence>
<dbReference type="Proteomes" id="UP001195483">
    <property type="component" value="Unassembled WGS sequence"/>
</dbReference>
<dbReference type="Gene3D" id="1.25.40.10">
    <property type="entry name" value="Tetratricopeptide repeat domain"/>
    <property type="match status" value="3"/>
</dbReference>
<reference evidence="8" key="2">
    <citation type="journal article" date="2021" name="Genome Biol. Evol.">
        <title>Developing a high-quality reference genome for a parasitic bivalve with doubly uniparental inheritance (Bivalvia: Unionida).</title>
        <authorList>
            <person name="Smith C.H."/>
        </authorList>
    </citation>
    <scope>NUCLEOTIDE SEQUENCE</scope>
    <source>
        <strain evidence="8">CHS0354</strain>
        <tissue evidence="8">Mantle</tissue>
    </source>
</reference>
<dbReference type="InterPro" id="IPR056907">
    <property type="entry name" value="UTP6_C"/>
</dbReference>
<gene>
    <name evidence="8" type="ORF">CHS0354_039244</name>
</gene>
<evidence type="ECO:0000256" key="2">
    <source>
        <dbReference type="ARBA" id="ARBA00010734"/>
    </source>
</evidence>
<reference evidence="8" key="3">
    <citation type="submission" date="2023-05" db="EMBL/GenBank/DDBJ databases">
        <authorList>
            <person name="Smith C.H."/>
        </authorList>
    </citation>
    <scope>NUCLEOTIDE SEQUENCE</scope>
    <source>
        <strain evidence="8">CHS0354</strain>
        <tissue evidence="8">Mantle</tissue>
    </source>
</reference>
<dbReference type="Pfam" id="PF08640">
    <property type="entry name" value="U3_assoc_6"/>
    <property type="match status" value="1"/>
</dbReference>
<keyword evidence="4" id="KW-0677">Repeat</keyword>
<dbReference type="EMBL" id="JAEAOA010002295">
    <property type="protein sequence ID" value="KAK3608224.1"/>
    <property type="molecule type" value="Genomic_DNA"/>
</dbReference>
<dbReference type="InterPro" id="IPR055347">
    <property type="entry name" value="UTP6_N"/>
</dbReference>
<evidence type="ECO:0008006" key="10">
    <source>
        <dbReference type="Google" id="ProtNLM"/>
    </source>
</evidence>
<dbReference type="SMART" id="SM00386">
    <property type="entry name" value="HAT"/>
    <property type="match status" value="8"/>
</dbReference>
<evidence type="ECO:0000256" key="4">
    <source>
        <dbReference type="ARBA" id="ARBA00022737"/>
    </source>
</evidence>
<evidence type="ECO:0000256" key="1">
    <source>
        <dbReference type="ARBA" id="ARBA00004604"/>
    </source>
</evidence>
<name>A0AAE0TDZ3_9BIVA</name>
<feature type="domain" description="U3 small nucleolar RNA-associated protein 6 N-terminal" evidence="6">
    <location>
        <begin position="9"/>
        <end position="91"/>
    </location>
</feature>